<dbReference type="SUPFAM" id="SSF46785">
    <property type="entry name" value="Winged helix' DNA-binding domain"/>
    <property type="match status" value="1"/>
</dbReference>
<keyword evidence="2" id="KW-0251">Elongation factor</keyword>
<dbReference type="GO" id="GO:0003746">
    <property type="term" value="F:translation elongation factor activity"/>
    <property type="evidence" value="ECO:0007669"/>
    <property type="project" value="UniProtKB-KW"/>
</dbReference>
<dbReference type="GO" id="GO:0003723">
    <property type="term" value="F:RNA binding"/>
    <property type="evidence" value="ECO:0007669"/>
    <property type="project" value="InterPro"/>
</dbReference>
<organism evidence="2">
    <name type="scientific">bioreactor metagenome</name>
    <dbReference type="NCBI Taxonomy" id="1076179"/>
    <lineage>
        <taxon>unclassified sequences</taxon>
        <taxon>metagenomes</taxon>
        <taxon>ecological metagenomes</taxon>
    </lineage>
</organism>
<keyword evidence="2" id="KW-0648">Protein biosynthesis</keyword>
<accession>A0A645FUW8</accession>
<name>A0A645FUW8_9ZZZZ</name>
<comment type="caution">
    <text evidence="2">The sequence shown here is derived from an EMBL/GenBank/DDBJ whole genome shotgun (WGS) entry which is preliminary data.</text>
</comment>
<dbReference type="EMBL" id="VSSQ01065605">
    <property type="protein sequence ID" value="MPN18301.1"/>
    <property type="molecule type" value="Genomic_DNA"/>
</dbReference>
<dbReference type="Pfam" id="PF09107">
    <property type="entry name" value="WHD_3rd_SelB"/>
    <property type="match status" value="1"/>
</dbReference>
<dbReference type="Gene3D" id="1.10.10.10">
    <property type="entry name" value="Winged helix-like DNA-binding domain superfamily/Winged helix DNA-binding domain"/>
    <property type="match status" value="1"/>
</dbReference>
<sequence length="98" mass="11661">MQTDKIIGNSLESLEMIHYLIGRSLVKLSDDLFYDKLLIEEYQSIVKKYLDKNGEVSIKDLKDETELSRKYLIAIMEYFDRIKFTKRSGEVRISYDRN</sequence>
<dbReference type="AlphaFoldDB" id="A0A645FUW8"/>
<evidence type="ECO:0000259" key="1">
    <source>
        <dbReference type="Pfam" id="PF09107"/>
    </source>
</evidence>
<reference evidence="2" key="1">
    <citation type="submission" date="2019-08" db="EMBL/GenBank/DDBJ databases">
        <authorList>
            <person name="Kucharzyk K."/>
            <person name="Murdoch R.W."/>
            <person name="Higgins S."/>
            <person name="Loffler F."/>
        </authorList>
    </citation>
    <scope>NUCLEOTIDE SEQUENCE</scope>
</reference>
<dbReference type="GO" id="GO:0005737">
    <property type="term" value="C:cytoplasm"/>
    <property type="evidence" value="ECO:0007669"/>
    <property type="project" value="InterPro"/>
</dbReference>
<feature type="domain" description="Elongation factor SelB fourth winged-helix" evidence="1">
    <location>
        <begin position="48"/>
        <end position="93"/>
    </location>
</feature>
<evidence type="ECO:0000313" key="2">
    <source>
        <dbReference type="EMBL" id="MPN18301.1"/>
    </source>
</evidence>
<dbReference type="InterPro" id="IPR036390">
    <property type="entry name" value="WH_DNA-bd_sf"/>
</dbReference>
<dbReference type="InterPro" id="IPR036388">
    <property type="entry name" value="WH-like_DNA-bd_sf"/>
</dbReference>
<protein>
    <submittedName>
        <fullName evidence="2">Selenocysteine-specific elongation factor</fullName>
    </submittedName>
</protein>
<proteinExistence type="predicted"/>
<dbReference type="GO" id="GO:0001514">
    <property type="term" value="P:selenocysteine incorporation"/>
    <property type="evidence" value="ECO:0007669"/>
    <property type="project" value="InterPro"/>
</dbReference>
<gene>
    <name evidence="2" type="primary">selB_13</name>
    <name evidence="2" type="ORF">SDC9_165661</name>
</gene>
<dbReference type="GO" id="GO:0005525">
    <property type="term" value="F:GTP binding"/>
    <property type="evidence" value="ECO:0007669"/>
    <property type="project" value="InterPro"/>
</dbReference>
<dbReference type="InterPro" id="IPR015191">
    <property type="entry name" value="SelB_WHD4"/>
</dbReference>